<evidence type="ECO:0000313" key="1">
    <source>
        <dbReference type="EMBL" id="KIO73911.1"/>
    </source>
</evidence>
<dbReference type="Proteomes" id="UP000032076">
    <property type="component" value="Unassembled WGS sequence"/>
</dbReference>
<protein>
    <submittedName>
        <fullName evidence="1">Uncharacterized protein</fullName>
    </submittedName>
</protein>
<accession>A0ABD4AAH3</accession>
<gene>
    <name evidence="1" type="ORF">B4167_1744</name>
</gene>
<evidence type="ECO:0000313" key="2">
    <source>
        <dbReference type="Proteomes" id="UP000032076"/>
    </source>
</evidence>
<organism evidence="1 2">
    <name type="scientific">Caldibacillus thermoamylovorans</name>
    <dbReference type="NCBI Taxonomy" id="35841"/>
    <lineage>
        <taxon>Bacteria</taxon>
        <taxon>Bacillati</taxon>
        <taxon>Bacillota</taxon>
        <taxon>Bacilli</taxon>
        <taxon>Bacillales</taxon>
        <taxon>Bacillaceae</taxon>
        <taxon>Caldibacillus</taxon>
    </lineage>
</organism>
<dbReference type="AlphaFoldDB" id="A0ABD4AAH3"/>
<comment type="caution">
    <text evidence="1">The sequence shown here is derived from an EMBL/GenBank/DDBJ whole genome shotgun (WGS) entry which is preliminary data.</text>
</comment>
<sequence>MNVIHPKKVMAVFTPLYQKLVKNKSSEVHQKIEVKDTDCTLVMSIYENQRPSHEVLDNLFLWAITHNKVDLIEKIIEFAMPHEKVRGADNGWCNSDSVLPPM</sequence>
<reference evidence="1 2" key="1">
    <citation type="submission" date="2015-01" db="EMBL/GenBank/DDBJ databases">
        <title>Draft Genome Sequences of Four Bacillus thermoamylovorans Strains, Isolated From Food Products.</title>
        <authorList>
            <person name="Krawcyk A.O."/>
            <person name="Berendsen E.M."/>
            <person name="Eijlander R.T."/>
            <person name="de Jong A."/>
            <person name="Wells-Bennik M."/>
            <person name="Kuipers O.P."/>
        </authorList>
    </citation>
    <scope>NUCLEOTIDE SEQUENCE [LARGE SCALE GENOMIC DNA]</scope>
    <source>
        <strain evidence="1 2">B4167</strain>
    </source>
</reference>
<dbReference type="RefSeq" id="WP_041902048.1">
    <property type="nucleotide sequence ID" value="NZ_JXLT01000057.1"/>
</dbReference>
<dbReference type="EMBL" id="JXLU01000019">
    <property type="protein sequence ID" value="KIO73911.1"/>
    <property type="molecule type" value="Genomic_DNA"/>
</dbReference>
<proteinExistence type="predicted"/>
<name>A0ABD4AAH3_9BACI</name>